<evidence type="ECO:0000256" key="4">
    <source>
        <dbReference type="ARBA" id="ARBA00022741"/>
    </source>
</evidence>
<dbReference type="InterPro" id="IPR012340">
    <property type="entry name" value="NA-bd_OB-fold"/>
</dbReference>
<dbReference type="InterPro" id="IPR027417">
    <property type="entry name" value="P-loop_NTPase"/>
</dbReference>
<evidence type="ECO:0000256" key="1">
    <source>
        <dbReference type="ARBA" id="ARBA00004496"/>
    </source>
</evidence>
<evidence type="ECO:0000256" key="5">
    <source>
        <dbReference type="ARBA" id="ARBA00022840"/>
    </source>
</evidence>
<feature type="region of interest" description="Disordered" evidence="9">
    <location>
        <begin position="196"/>
        <end position="217"/>
    </location>
</feature>
<accession>A0ABQ7YY08</accession>
<dbReference type="Proteomes" id="UP000824890">
    <property type="component" value="Unassembled WGS sequence"/>
</dbReference>
<dbReference type="PANTHER" id="PTHR23073">
    <property type="entry name" value="26S PROTEASOME REGULATORY SUBUNIT"/>
    <property type="match status" value="1"/>
</dbReference>
<dbReference type="Pfam" id="PF10173">
    <property type="entry name" value="Mit_KHE1"/>
    <property type="match status" value="1"/>
</dbReference>
<name>A0ABQ7YY08_BRANA</name>
<feature type="domain" description="AAA+ ATPase" evidence="10">
    <location>
        <begin position="466"/>
        <end position="605"/>
    </location>
</feature>
<dbReference type="InterPro" id="IPR003960">
    <property type="entry name" value="ATPase_AAA_CS"/>
</dbReference>
<dbReference type="Pfam" id="PF17862">
    <property type="entry name" value="AAA_lid_3"/>
    <property type="match status" value="1"/>
</dbReference>
<evidence type="ECO:0000256" key="9">
    <source>
        <dbReference type="SAM" id="MobiDB-lite"/>
    </source>
</evidence>
<dbReference type="SMART" id="SM00382">
    <property type="entry name" value="AAA"/>
    <property type="match status" value="1"/>
</dbReference>
<gene>
    <name evidence="11" type="ORF">HID58_070150</name>
</gene>
<protein>
    <recommendedName>
        <fullName evidence="10">AAA+ ATPase domain-containing protein</fullName>
    </recommendedName>
</protein>
<keyword evidence="4 8" id="KW-0547">Nucleotide-binding</keyword>
<reference evidence="11 12" key="1">
    <citation type="submission" date="2021-05" db="EMBL/GenBank/DDBJ databases">
        <title>Genome Assembly of Synthetic Allotetraploid Brassica napus Reveals Homoeologous Exchanges between Subgenomes.</title>
        <authorList>
            <person name="Davis J.T."/>
        </authorList>
    </citation>
    <scope>NUCLEOTIDE SEQUENCE [LARGE SCALE GENOMIC DNA]</scope>
    <source>
        <strain evidence="12">cv. Da-Ae</strain>
        <tissue evidence="11">Seedling</tissue>
    </source>
</reference>
<dbReference type="Gene3D" id="3.40.50.300">
    <property type="entry name" value="P-loop containing nucleotide triphosphate hydrolases"/>
    <property type="match status" value="1"/>
</dbReference>
<dbReference type="InterPro" id="IPR041569">
    <property type="entry name" value="AAA_lid_3"/>
</dbReference>
<sequence length="691" mass="77674">MRARLVVFPIKGRKWCFSRSVDPLAAQSPSGVTPTTVRGLWKKISSESKPINANAELLVDFISDKMNKAWMGLEIAPEGSMKNKIHGLGLKLLARVKPSEIFLKSISKEVTSVQVSYPPSLDPRLVRRRLRHIAMSGTILHKKYLIGSVTLLPLTTAFTVLPLPNIPFFWVLFRTYSHWRALQGSEKLLKLLSNHSNPQTDTADESNNNKLEQEAQSPTCVLLPSEELYKLLGEASEEGLDEETIVEICKLFHLNKIDVLKYRNLMTRDIEDEIRDEKNPRPLDEDDIALLKTYGLGPYSAPIKKVEKEIKELAKKINDLCGIKESDTGLAPPSQWDLVSDKQMMQEEQPLQVARCTKIISPNTEDAKYVINVKQIAKFVVGLGDKVSPTDIEEGMRVGVDRNKYQIQIPLPPKIDPSVTMMTVEEKPDVTYNDVGGCKEQIEKMREVVELPMLHPEKFVKLGIDPPKGVLCYGPPGTGKTLLARAVANRTDACFIRVIGSELVQKYVGEGARMVRELFQMARSKKACIVFFDEVDAIGGARFDDGVGGDNEVQRTMLEIVNQLDGFDARGNIKVLMATNRPDTLDPALLRPGRLDRKVEFGLPDLESRTQIFKIHTRTMNCERDIRFELLARLCPNSTGADIRSVCTEAGMYAIRARRKTVTEKDFLDAVNKVIKGYQKFSATPKYMVYN</sequence>
<comment type="subcellular location">
    <subcellularLocation>
        <location evidence="1">Cytoplasm</location>
    </subcellularLocation>
</comment>
<dbReference type="PROSITE" id="PS00674">
    <property type="entry name" value="AAA"/>
    <property type="match status" value="1"/>
</dbReference>
<evidence type="ECO:0000313" key="11">
    <source>
        <dbReference type="EMBL" id="KAH0872788.1"/>
    </source>
</evidence>
<dbReference type="InterPro" id="IPR018786">
    <property type="entry name" value="Mit_KHE1"/>
</dbReference>
<evidence type="ECO:0000256" key="8">
    <source>
        <dbReference type="RuleBase" id="RU003651"/>
    </source>
</evidence>
<dbReference type="SUPFAM" id="SSF52540">
    <property type="entry name" value="P-loop containing nucleoside triphosphate hydrolases"/>
    <property type="match status" value="1"/>
</dbReference>
<dbReference type="Gene3D" id="2.40.50.140">
    <property type="entry name" value="Nucleic acid-binding proteins"/>
    <property type="match status" value="1"/>
</dbReference>
<evidence type="ECO:0000256" key="7">
    <source>
        <dbReference type="ARBA" id="ARBA00024661"/>
    </source>
</evidence>
<keyword evidence="12" id="KW-1185">Reference proteome</keyword>
<comment type="function">
    <text evidence="7">The 26S proteasome is involved in the ATP-dependent degradation of ubiquitinated proteins. The regulatory (or ATPase) complex confers ATP dependency and substrate specificity to the 26S complex.</text>
</comment>
<dbReference type="InterPro" id="IPR003593">
    <property type="entry name" value="AAA+_ATPase"/>
</dbReference>
<comment type="caution">
    <text evidence="11">The sequence shown here is derived from an EMBL/GenBank/DDBJ whole genome shotgun (WGS) entry which is preliminary data.</text>
</comment>
<dbReference type="CDD" id="cd19502">
    <property type="entry name" value="RecA-like_PAN_like"/>
    <property type="match status" value="1"/>
</dbReference>
<evidence type="ECO:0000256" key="3">
    <source>
        <dbReference type="ARBA" id="ARBA00022490"/>
    </source>
</evidence>
<dbReference type="EMBL" id="JAGKQM010000016">
    <property type="protein sequence ID" value="KAH0872788.1"/>
    <property type="molecule type" value="Genomic_DNA"/>
</dbReference>
<evidence type="ECO:0000313" key="12">
    <source>
        <dbReference type="Proteomes" id="UP000824890"/>
    </source>
</evidence>
<proteinExistence type="inferred from homology"/>
<keyword evidence="6" id="KW-0647">Proteasome</keyword>
<keyword evidence="3" id="KW-0963">Cytoplasm</keyword>
<dbReference type="Gene3D" id="1.10.8.60">
    <property type="match status" value="1"/>
</dbReference>
<evidence type="ECO:0000259" key="10">
    <source>
        <dbReference type="SMART" id="SM00382"/>
    </source>
</evidence>
<keyword evidence="5 8" id="KW-0067">ATP-binding</keyword>
<evidence type="ECO:0000256" key="6">
    <source>
        <dbReference type="ARBA" id="ARBA00022942"/>
    </source>
</evidence>
<comment type="similarity">
    <text evidence="2 8">Belongs to the AAA ATPase family.</text>
</comment>
<dbReference type="InterPro" id="IPR048723">
    <property type="entry name" value="OB_PRS7"/>
</dbReference>
<dbReference type="Pfam" id="PF00004">
    <property type="entry name" value="AAA"/>
    <property type="match status" value="1"/>
</dbReference>
<dbReference type="Pfam" id="PF21236">
    <property type="entry name" value="OB_PRS7"/>
    <property type="match status" value="1"/>
</dbReference>
<evidence type="ECO:0000256" key="2">
    <source>
        <dbReference type="ARBA" id="ARBA00006914"/>
    </source>
</evidence>
<dbReference type="InterPro" id="IPR050221">
    <property type="entry name" value="26S_Proteasome_ATPase"/>
</dbReference>
<dbReference type="InterPro" id="IPR003959">
    <property type="entry name" value="ATPase_AAA_core"/>
</dbReference>
<organism evidence="11 12">
    <name type="scientific">Brassica napus</name>
    <name type="common">Rape</name>
    <dbReference type="NCBI Taxonomy" id="3708"/>
    <lineage>
        <taxon>Eukaryota</taxon>
        <taxon>Viridiplantae</taxon>
        <taxon>Streptophyta</taxon>
        <taxon>Embryophyta</taxon>
        <taxon>Tracheophyta</taxon>
        <taxon>Spermatophyta</taxon>
        <taxon>Magnoliopsida</taxon>
        <taxon>eudicotyledons</taxon>
        <taxon>Gunneridae</taxon>
        <taxon>Pentapetalae</taxon>
        <taxon>rosids</taxon>
        <taxon>malvids</taxon>
        <taxon>Brassicales</taxon>
        <taxon>Brassicaceae</taxon>
        <taxon>Brassiceae</taxon>
        <taxon>Brassica</taxon>
    </lineage>
</organism>